<dbReference type="GO" id="GO:0006302">
    <property type="term" value="P:double-strand break repair"/>
    <property type="evidence" value="ECO:0007669"/>
    <property type="project" value="InterPro"/>
</dbReference>
<feature type="region of interest" description="Disordered" evidence="2">
    <location>
        <begin position="581"/>
        <end position="601"/>
    </location>
</feature>
<evidence type="ECO:0000313" key="5">
    <source>
        <dbReference type="Proteomes" id="UP000017175"/>
    </source>
</evidence>
<organism evidence="4 5">
    <name type="scientific">Pseudomonas fluorescens NCIMB 11764</name>
    <dbReference type="NCBI Taxonomy" id="1221522"/>
    <lineage>
        <taxon>Bacteria</taxon>
        <taxon>Pseudomonadati</taxon>
        <taxon>Pseudomonadota</taxon>
        <taxon>Gammaproteobacteria</taxon>
        <taxon>Pseudomonadales</taxon>
        <taxon>Pseudomonadaceae</taxon>
        <taxon>Pseudomonas</taxon>
    </lineage>
</organism>
<dbReference type="SUPFAM" id="SSF52540">
    <property type="entry name" value="P-loop containing nucleoside triphosphate hydrolases"/>
    <property type="match status" value="1"/>
</dbReference>
<gene>
    <name evidence="4" type="ORF">B723_01100</name>
</gene>
<dbReference type="Proteomes" id="UP000017175">
    <property type="component" value="Chromosome"/>
</dbReference>
<dbReference type="InterPro" id="IPR038729">
    <property type="entry name" value="Rad50/SbcC_AAA"/>
</dbReference>
<keyword evidence="1" id="KW-0175">Coiled coil</keyword>
<proteinExistence type="predicted"/>
<dbReference type="OrthoDB" id="8107482at2"/>
<dbReference type="GO" id="GO:0016887">
    <property type="term" value="F:ATP hydrolysis activity"/>
    <property type="evidence" value="ECO:0007669"/>
    <property type="project" value="InterPro"/>
</dbReference>
<dbReference type="AlphaFoldDB" id="A0A0K1QHV5"/>
<name>A0A0K1QHV5_PSEFL</name>
<evidence type="ECO:0000259" key="3">
    <source>
        <dbReference type="Pfam" id="PF13476"/>
    </source>
</evidence>
<dbReference type="EMBL" id="CP010945">
    <property type="protein sequence ID" value="AKV05050.1"/>
    <property type="molecule type" value="Genomic_DNA"/>
</dbReference>
<feature type="coiled-coil region" evidence="1">
    <location>
        <begin position="431"/>
        <end position="458"/>
    </location>
</feature>
<evidence type="ECO:0000313" key="4">
    <source>
        <dbReference type="EMBL" id="AKV05050.1"/>
    </source>
</evidence>
<dbReference type="eggNOG" id="COG1196">
    <property type="taxonomic scope" value="Bacteria"/>
</dbReference>
<dbReference type="Gene3D" id="3.40.50.300">
    <property type="entry name" value="P-loop containing nucleotide triphosphate hydrolases"/>
    <property type="match status" value="1"/>
</dbReference>
<reference evidence="4 5" key="1">
    <citation type="journal article" date="2012" name="J. Bacteriol.">
        <title>Draft genome sequence of the cyanide-utilizing bacterium Pseudomonas fluorescens strain NCIMB 11764.</title>
        <authorList>
            <person name="Vilo C.A."/>
            <person name="Benedik M.J."/>
            <person name="Kunz D.A."/>
            <person name="Dong Q."/>
        </authorList>
    </citation>
    <scope>NUCLEOTIDE SEQUENCE [LARGE SCALE GENOMIC DNA]</scope>
    <source>
        <strain evidence="4 5">NCIMB 11764</strain>
    </source>
</reference>
<dbReference type="InterPro" id="IPR027417">
    <property type="entry name" value="P-loop_NTPase"/>
</dbReference>
<accession>A0A0K1QHV5</accession>
<sequence length="709" mass="79372">MYIKAIKIDIQTTSGPFGFFTTFSRNLNIIRGRNSAGKSTIVHAIMYAIGMEELLGAQNENALTYALKDHLEHENIKHAIRSSKVTIEIENKGKTITATRSVKEEGLSTKLIQIQECSGLTERQTAPTLYKFLHDGGSAKIEEGFYTYFEKFLGLTLPLVPKTNGKPEKLYLQYVFAAMMVEQKRGWTDYIANLPYFGIRDARIKIVDFLVGTDVFETDAKRDILDQEAKSIHEEWQISYRTLVTETLKQGLQFSNISKNPNPDFKAELVDFHKTTEGITESISEYRARKVSEHEIIGMKLTQQGEAPTQELTQSIDKHTSELERFTVAYETCLGNLALLRVNTTSNRLNTKQARDELTKNQAAQKLIKFGASLSLSTAENSCPACHQAIGHSLVDLHESTPHMDIGTNIDYLSAQLRMLERERGGIDQSIKEAEALKDQLAKNIAATKSALRALRSDLTSNSSVSKSGIRLQLQIEMELEELFKFEAYSDQVLDAFEQLANRFHENQKSRAQMPRTHYSDSDFAKYRLFEKMFRANISAFDYHSAAIEDIEFNKENLLPYLAKIELREINERSVTSSASVASTTPAVARSDDAPKGKGNIARESSASDFVRLIWSYLLSIYQTSAHTTVNGNHLGILLLDEPGQHSMATKSQQALFQLLSSETGLQSIVAASFDDSEATYKEATSNVQFKLIQLGDKSISPVTDGLGI</sequence>
<evidence type="ECO:0000256" key="1">
    <source>
        <dbReference type="SAM" id="Coils"/>
    </source>
</evidence>
<evidence type="ECO:0000256" key="2">
    <source>
        <dbReference type="SAM" id="MobiDB-lite"/>
    </source>
</evidence>
<dbReference type="Pfam" id="PF13476">
    <property type="entry name" value="AAA_23"/>
    <property type="match status" value="1"/>
</dbReference>
<protein>
    <recommendedName>
        <fullName evidence="3">Rad50/SbcC-type AAA domain-containing protein</fullName>
    </recommendedName>
</protein>
<feature type="domain" description="Rad50/SbcC-type AAA" evidence="3">
    <location>
        <begin position="22"/>
        <end position="127"/>
    </location>
</feature>
<dbReference type="RefSeq" id="WP_033037430.1">
    <property type="nucleotide sequence ID" value="NZ_CP010945.1"/>
</dbReference>